<accession>A0AAJ0F9C8</accession>
<comment type="caution">
    <text evidence="2">The sequence shown here is derived from an EMBL/GenBank/DDBJ whole genome shotgun (WGS) entry which is preliminary data.</text>
</comment>
<keyword evidence="1" id="KW-0732">Signal</keyword>
<evidence type="ECO:0000313" key="3">
    <source>
        <dbReference type="Proteomes" id="UP001239445"/>
    </source>
</evidence>
<dbReference type="InterPro" id="IPR054550">
    <property type="entry name" value="Mala_s_1-like"/>
</dbReference>
<evidence type="ECO:0008006" key="4">
    <source>
        <dbReference type="Google" id="ProtNLM"/>
    </source>
</evidence>
<evidence type="ECO:0000313" key="2">
    <source>
        <dbReference type="EMBL" id="KAK1752999.1"/>
    </source>
</evidence>
<sequence length="371" mass="40446">MRPFSLATVLSAVLLTSTRAASLDGRGKKHSCPPFQNGTFIIHQYQLYPDNAAFDFDECVLYISALFNGSMVKYDPYTGQTLDIINFPGISDVYDEHASGIHWDPRTKDIYLVIDAQPAFLTDGANATGDYWLIKYSTTHSRELHRTNLTALTQSLYAGFQDVTTDSHGNAYVVGTYPSSIIRVSPSGVPTLFYPPQTSNTSVHGFTGIVSLPTTFSPTTLIAISAEGVPEELSAGDSKLYRFDTSLKYPPSQPTIIPISPPETKLGVPDAIHLPERYGGTVMLAAMNYVGVSVLRSKDGWRSAEYLGTIPSDYPKFFERIITATVQIGAEKQFMIGQSFPGGIVPGTKGGNGTDFPFFDITDEVEALLGY</sequence>
<dbReference type="Proteomes" id="UP001239445">
    <property type="component" value="Unassembled WGS sequence"/>
</dbReference>
<protein>
    <recommendedName>
        <fullName evidence="4">Tri14-like protein</fullName>
    </recommendedName>
</protein>
<evidence type="ECO:0000256" key="1">
    <source>
        <dbReference type="SAM" id="SignalP"/>
    </source>
</evidence>
<dbReference type="EMBL" id="MU839838">
    <property type="protein sequence ID" value="KAK1752999.1"/>
    <property type="molecule type" value="Genomic_DNA"/>
</dbReference>
<dbReference type="CDD" id="cd12811">
    <property type="entry name" value="MALA"/>
    <property type="match status" value="1"/>
</dbReference>
<dbReference type="SUPFAM" id="SSF63825">
    <property type="entry name" value="YWTD domain"/>
    <property type="match status" value="1"/>
</dbReference>
<name>A0AAJ0F9C8_9PEZI</name>
<reference evidence="2" key="1">
    <citation type="submission" date="2023-06" db="EMBL/GenBank/DDBJ databases">
        <title>Genome-scale phylogeny and comparative genomics of the fungal order Sordariales.</title>
        <authorList>
            <consortium name="Lawrence Berkeley National Laboratory"/>
            <person name="Hensen N."/>
            <person name="Bonometti L."/>
            <person name="Westerberg I."/>
            <person name="Brannstrom I.O."/>
            <person name="Guillou S."/>
            <person name="Cros-Aarteil S."/>
            <person name="Calhoun S."/>
            <person name="Haridas S."/>
            <person name="Kuo A."/>
            <person name="Mondo S."/>
            <person name="Pangilinan J."/>
            <person name="Riley R."/>
            <person name="Labutti K."/>
            <person name="Andreopoulos B."/>
            <person name="Lipzen A."/>
            <person name="Chen C."/>
            <person name="Yanf M."/>
            <person name="Daum C."/>
            <person name="Ng V."/>
            <person name="Clum A."/>
            <person name="Steindorff A."/>
            <person name="Ohm R."/>
            <person name="Martin F."/>
            <person name="Silar P."/>
            <person name="Natvig D."/>
            <person name="Lalanne C."/>
            <person name="Gautier V."/>
            <person name="Ament-Velasquez S.L."/>
            <person name="Kruys A."/>
            <person name="Hutchinson M.I."/>
            <person name="Powell A.J."/>
            <person name="Barry K."/>
            <person name="Miller A.N."/>
            <person name="Grigoriev I.V."/>
            <person name="Debuchy R."/>
            <person name="Gladieux P."/>
            <person name="Thoren M.H."/>
            <person name="Johannesson H."/>
        </authorList>
    </citation>
    <scope>NUCLEOTIDE SEQUENCE</scope>
    <source>
        <strain evidence="2">PSN4</strain>
    </source>
</reference>
<organism evidence="2 3">
    <name type="scientific">Echria macrotheca</name>
    <dbReference type="NCBI Taxonomy" id="438768"/>
    <lineage>
        <taxon>Eukaryota</taxon>
        <taxon>Fungi</taxon>
        <taxon>Dikarya</taxon>
        <taxon>Ascomycota</taxon>
        <taxon>Pezizomycotina</taxon>
        <taxon>Sordariomycetes</taxon>
        <taxon>Sordariomycetidae</taxon>
        <taxon>Sordariales</taxon>
        <taxon>Schizotheciaceae</taxon>
        <taxon>Echria</taxon>
    </lineage>
</organism>
<feature type="signal peptide" evidence="1">
    <location>
        <begin position="1"/>
        <end position="20"/>
    </location>
</feature>
<proteinExistence type="predicted"/>
<gene>
    <name evidence="2" type="ORF">QBC47DRAFT_462692</name>
</gene>
<dbReference type="AlphaFoldDB" id="A0AAJ0F9C8"/>
<keyword evidence="3" id="KW-1185">Reference proteome</keyword>
<feature type="chain" id="PRO_5042505910" description="Tri14-like protein" evidence="1">
    <location>
        <begin position="21"/>
        <end position="371"/>
    </location>
</feature>